<keyword evidence="1" id="KW-0378">Hydrolase</keyword>
<dbReference type="OMA" id="IECIPYV"/>
<dbReference type="GO" id="GO:0006310">
    <property type="term" value="P:DNA recombination"/>
    <property type="evidence" value="ECO:0007669"/>
    <property type="project" value="UniProtKB-KW"/>
</dbReference>
<feature type="domain" description="DNA helicase Pif1-like DEAD-box helicase" evidence="2">
    <location>
        <begin position="7"/>
        <end position="210"/>
    </location>
</feature>
<keyword evidence="1" id="KW-0347">Helicase</keyword>
<dbReference type="PANTHER" id="PTHR47642">
    <property type="entry name" value="ATP-DEPENDENT DNA HELICASE"/>
    <property type="match status" value="1"/>
</dbReference>
<dbReference type="EC" id="5.6.2.3" evidence="1"/>
<dbReference type="Gene3D" id="3.40.50.300">
    <property type="entry name" value="P-loop containing nucleotide triphosphate hydrolases"/>
    <property type="match status" value="2"/>
</dbReference>
<evidence type="ECO:0000313" key="3">
    <source>
        <dbReference type="EMBL" id="EGT57829.1"/>
    </source>
</evidence>
<dbReference type="HOGENOM" id="CLU_574050_0_0_1"/>
<dbReference type="SUPFAM" id="SSF52540">
    <property type="entry name" value="P-loop containing nucleoside triphosphate hydrolases"/>
    <property type="match status" value="2"/>
</dbReference>
<keyword evidence="1" id="KW-0234">DNA repair</keyword>
<name>G0PIL3_CAEBE</name>
<evidence type="ECO:0000256" key="1">
    <source>
        <dbReference type="RuleBase" id="RU363044"/>
    </source>
</evidence>
<dbReference type="PANTHER" id="PTHR47642:SF6">
    <property type="entry name" value="ATP-DEPENDENT DNA HELICASE"/>
    <property type="match status" value="1"/>
</dbReference>
<dbReference type="InParanoid" id="G0PIL3"/>
<dbReference type="InterPro" id="IPR010285">
    <property type="entry name" value="DNA_helicase_pif1-like_DEAD"/>
</dbReference>
<keyword evidence="4" id="KW-1185">Reference proteome</keyword>
<gene>
    <name evidence="3" type="ORF">CAEBREN_03069</name>
</gene>
<dbReference type="OrthoDB" id="5876899at2759"/>
<evidence type="ECO:0000313" key="4">
    <source>
        <dbReference type="Proteomes" id="UP000008068"/>
    </source>
</evidence>
<evidence type="ECO:0000259" key="2">
    <source>
        <dbReference type="Pfam" id="PF05970"/>
    </source>
</evidence>
<dbReference type="FunCoup" id="G0PIL3">
    <property type="interactions" value="5"/>
</dbReference>
<comment type="catalytic activity">
    <reaction evidence="1">
        <text>ATP + H2O = ADP + phosphate + H(+)</text>
        <dbReference type="Rhea" id="RHEA:13065"/>
        <dbReference type="ChEBI" id="CHEBI:15377"/>
        <dbReference type="ChEBI" id="CHEBI:15378"/>
        <dbReference type="ChEBI" id="CHEBI:30616"/>
        <dbReference type="ChEBI" id="CHEBI:43474"/>
        <dbReference type="ChEBI" id="CHEBI:456216"/>
        <dbReference type="EC" id="5.6.2.3"/>
    </reaction>
</comment>
<protein>
    <recommendedName>
        <fullName evidence="1">ATP-dependent DNA helicase</fullName>
        <ecNumber evidence="1">5.6.2.3</ecNumber>
    </recommendedName>
</protein>
<dbReference type="EMBL" id="GL380580">
    <property type="protein sequence ID" value="EGT57829.1"/>
    <property type="molecule type" value="Genomic_DNA"/>
</dbReference>
<dbReference type="InterPro" id="IPR051055">
    <property type="entry name" value="PIF1_helicase"/>
</dbReference>
<dbReference type="Pfam" id="PF05970">
    <property type="entry name" value="PIF1"/>
    <property type="match status" value="1"/>
</dbReference>
<dbReference type="CDD" id="cd18809">
    <property type="entry name" value="SF1_C_RecD"/>
    <property type="match status" value="1"/>
</dbReference>
<dbReference type="GO" id="GO:0006281">
    <property type="term" value="P:DNA repair"/>
    <property type="evidence" value="ECO:0007669"/>
    <property type="project" value="UniProtKB-KW"/>
</dbReference>
<keyword evidence="1" id="KW-0227">DNA damage</keyword>
<keyword evidence="1" id="KW-0547">Nucleotide-binding</keyword>
<reference evidence="4" key="1">
    <citation type="submission" date="2011-07" db="EMBL/GenBank/DDBJ databases">
        <authorList>
            <consortium name="Caenorhabditis brenneri Sequencing and Analysis Consortium"/>
            <person name="Wilson R.K."/>
        </authorList>
    </citation>
    <scope>NUCLEOTIDE SEQUENCE [LARGE SCALE GENOMIC DNA]</scope>
    <source>
        <strain evidence="4">PB2801</strain>
    </source>
</reference>
<proteinExistence type="inferred from homology"/>
<comment type="cofactor">
    <cofactor evidence="1">
        <name>Mg(2+)</name>
        <dbReference type="ChEBI" id="CHEBI:18420"/>
    </cofactor>
</comment>
<sequence length="445" mass="51022">MVCSKTLNADQQRVFQRVLRAVYAKNKKEPLVLYVGGAAGTGKSELIRRLVLQIGYQHVIVCSTTAKAAKNIDGSTAHSVLFLNPFSEEKDDEPLPPHPYLLLFIVDEISMCSATLFRRIEKRLRQLTRKDVVFGGCTVLLFGDLLQIPPVVQKPSTNCFEEDSTDWIFKSELWKNVVQYDELEIPMRQEDDPEFVEMLKRWRVGICTEEDRVFLDDNARKFVNEFKSDVVSEFRKYFGKERSIMILAYTNEITGKINKEITHKLFEKSRLFNVVRTTYIRKPEEVMPVQHHQVMFQVGLTSRVQITRNVNKNFLNGETGVITKIVAENQNVVSLEIRLDSTEQSLEFPSTKVYDSDKCGHEFSIHSAYAVTYHKAQGQTLDDVFLSAHRNLPPALFYVGASRVRTREGLHILNWNAGDTIKADPEALEEYKRLRISIGKSPLPL</sequence>
<keyword evidence="1" id="KW-0233">DNA recombination</keyword>
<dbReference type="STRING" id="135651.G0PIL3"/>
<organism evidence="4">
    <name type="scientific">Caenorhabditis brenneri</name>
    <name type="common">Nematode worm</name>
    <dbReference type="NCBI Taxonomy" id="135651"/>
    <lineage>
        <taxon>Eukaryota</taxon>
        <taxon>Metazoa</taxon>
        <taxon>Ecdysozoa</taxon>
        <taxon>Nematoda</taxon>
        <taxon>Chromadorea</taxon>
        <taxon>Rhabditida</taxon>
        <taxon>Rhabditina</taxon>
        <taxon>Rhabditomorpha</taxon>
        <taxon>Rhabditoidea</taxon>
        <taxon>Rhabditidae</taxon>
        <taxon>Peloderinae</taxon>
        <taxon>Caenorhabditis</taxon>
    </lineage>
</organism>
<dbReference type="GO" id="GO:0016887">
    <property type="term" value="F:ATP hydrolysis activity"/>
    <property type="evidence" value="ECO:0007669"/>
    <property type="project" value="RHEA"/>
</dbReference>
<dbReference type="eggNOG" id="KOG0987">
    <property type="taxonomic scope" value="Eukaryota"/>
</dbReference>
<keyword evidence="1" id="KW-0067">ATP-binding</keyword>
<comment type="similarity">
    <text evidence="1">Belongs to the helicase family.</text>
</comment>
<accession>G0PIL3</accession>
<dbReference type="GO" id="GO:0043139">
    <property type="term" value="F:5'-3' DNA helicase activity"/>
    <property type="evidence" value="ECO:0007669"/>
    <property type="project" value="UniProtKB-EC"/>
</dbReference>
<dbReference type="GO" id="GO:0005524">
    <property type="term" value="F:ATP binding"/>
    <property type="evidence" value="ECO:0007669"/>
    <property type="project" value="UniProtKB-KW"/>
</dbReference>
<dbReference type="Proteomes" id="UP000008068">
    <property type="component" value="Unassembled WGS sequence"/>
</dbReference>
<dbReference type="AlphaFoldDB" id="G0PIL3"/>
<dbReference type="GO" id="GO:0000723">
    <property type="term" value="P:telomere maintenance"/>
    <property type="evidence" value="ECO:0007669"/>
    <property type="project" value="InterPro"/>
</dbReference>
<dbReference type="InterPro" id="IPR027417">
    <property type="entry name" value="P-loop_NTPase"/>
</dbReference>